<proteinExistence type="predicted"/>
<keyword evidence="3" id="KW-1185">Reference proteome</keyword>
<dbReference type="Pfam" id="PF07734">
    <property type="entry name" value="FBA_1"/>
    <property type="match status" value="1"/>
</dbReference>
<dbReference type="OrthoDB" id="765391at2759"/>
<dbReference type="NCBIfam" id="TIGR01640">
    <property type="entry name" value="F_box_assoc_1"/>
    <property type="match status" value="1"/>
</dbReference>
<dbReference type="PANTHER" id="PTHR31672:SF13">
    <property type="entry name" value="F-BOX PROTEIN CPR30-LIKE"/>
    <property type="match status" value="1"/>
</dbReference>
<dbReference type="AlphaFoldDB" id="A0A833VQW8"/>
<comment type="caution">
    <text evidence="2">The sequence shown here is derived from an EMBL/GenBank/DDBJ whole genome shotgun (WGS) entry which is preliminary data.</text>
</comment>
<evidence type="ECO:0000313" key="3">
    <source>
        <dbReference type="Proteomes" id="UP000623129"/>
    </source>
</evidence>
<dbReference type="InterPro" id="IPR006527">
    <property type="entry name" value="F-box-assoc_dom_typ1"/>
</dbReference>
<name>A0A833VQW8_9POAL</name>
<accession>A0A833VQW8</accession>
<feature type="domain" description="F-box associated beta-propeller type 1" evidence="1">
    <location>
        <begin position="96"/>
        <end position="217"/>
    </location>
</feature>
<protein>
    <submittedName>
        <fullName evidence="2">F-box protein</fullName>
    </submittedName>
</protein>
<dbReference type="EMBL" id="SWLB01000006">
    <property type="protein sequence ID" value="KAF3337950.1"/>
    <property type="molecule type" value="Genomic_DNA"/>
</dbReference>
<evidence type="ECO:0000259" key="1">
    <source>
        <dbReference type="Pfam" id="PF07734"/>
    </source>
</evidence>
<dbReference type="InterPro" id="IPR050796">
    <property type="entry name" value="SCF_F-box_component"/>
</dbReference>
<dbReference type="Proteomes" id="UP000623129">
    <property type="component" value="Unassembled WGS sequence"/>
</dbReference>
<organism evidence="2 3">
    <name type="scientific">Carex littledalei</name>
    <dbReference type="NCBI Taxonomy" id="544730"/>
    <lineage>
        <taxon>Eukaryota</taxon>
        <taxon>Viridiplantae</taxon>
        <taxon>Streptophyta</taxon>
        <taxon>Embryophyta</taxon>
        <taxon>Tracheophyta</taxon>
        <taxon>Spermatophyta</taxon>
        <taxon>Magnoliopsida</taxon>
        <taxon>Liliopsida</taxon>
        <taxon>Poales</taxon>
        <taxon>Cyperaceae</taxon>
        <taxon>Cyperoideae</taxon>
        <taxon>Cariceae</taxon>
        <taxon>Carex</taxon>
        <taxon>Carex subgen. Euthyceras</taxon>
    </lineage>
</organism>
<dbReference type="InterPro" id="IPR017451">
    <property type="entry name" value="F-box-assoc_interact_dom"/>
</dbReference>
<sequence length="394" mass="44990">MALPSSSKTHKDLPDHLLHHIILPRLPFKFLNRLKCISNMYLLISTDAKFAVDQSRLADASSSGFVLMTPSGLAFYGDPTLIGVPDPSLNFLNPTPHKVKLVSSTNGLLLLYGEFSGKKSLCVCNPAIKEMAFVPYVVPEKYFCCEMGLAYDPCKLPDRYTIVDPLLNYHKDGIIYQFNVFRSDTDKWTNSIQRVYISRGYLAIKAVCVNGVIYWNCGNILLWYDTERDLAGSQTLPMVDGKLIEGIIDVGVYAGEITCCHTWRGGIEVWRLNRGSCSCWDRLHGTSWEDMVDAFDHFDFCHNMQLCSKKRADIFFDRCFICPVGFDGRFVYIAVRLKNQNNTEDLSEKWFGWEIKTGRVEEKWVITSKRHWFHRILKYANSMARVPQILIGAS</sequence>
<reference evidence="2" key="1">
    <citation type="submission" date="2020-01" db="EMBL/GenBank/DDBJ databases">
        <title>Genome sequence of Kobresia littledalei, the first chromosome-level genome in the family Cyperaceae.</title>
        <authorList>
            <person name="Qu G."/>
        </authorList>
    </citation>
    <scope>NUCLEOTIDE SEQUENCE</scope>
    <source>
        <strain evidence="2">C.B.Clarke</strain>
        <tissue evidence="2">Leaf</tissue>
    </source>
</reference>
<evidence type="ECO:0000313" key="2">
    <source>
        <dbReference type="EMBL" id="KAF3337950.1"/>
    </source>
</evidence>
<dbReference type="PANTHER" id="PTHR31672">
    <property type="entry name" value="BNACNNG10540D PROTEIN"/>
    <property type="match status" value="1"/>
</dbReference>
<gene>
    <name evidence="2" type="ORF">FCM35_KLT18537</name>
</gene>